<dbReference type="SUPFAM" id="SSF52374">
    <property type="entry name" value="Nucleotidylyl transferase"/>
    <property type="match status" value="1"/>
</dbReference>
<feature type="domain" description="Aminoacyl-tRNA synthetase class Ia" evidence="11">
    <location>
        <begin position="473"/>
        <end position="626"/>
    </location>
</feature>
<evidence type="ECO:0000256" key="5">
    <source>
        <dbReference type="ARBA" id="ARBA00022840"/>
    </source>
</evidence>
<dbReference type="GeneID" id="43580162"/>
<evidence type="ECO:0000259" key="13">
    <source>
        <dbReference type="Pfam" id="PF09334"/>
    </source>
</evidence>
<dbReference type="SUPFAM" id="SSF50677">
    <property type="entry name" value="ValRS/IleRS/LeuRS editing domain"/>
    <property type="match status" value="1"/>
</dbReference>
<dbReference type="InterPro" id="IPR009008">
    <property type="entry name" value="Val/Leu/Ile-tRNA-synth_edit"/>
</dbReference>
<evidence type="ECO:0000256" key="9">
    <source>
        <dbReference type="ARBA" id="ARBA00047469"/>
    </source>
</evidence>
<dbReference type="InterPro" id="IPR002300">
    <property type="entry name" value="aa-tRNA-synth_Ia"/>
</dbReference>
<dbReference type="InterPro" id="IPR015413">
    <property type="entry name" value="Methionyl/Leucyl_tRNA_Synth"/>
</dbReference>
<evidence type="ECO:0000256" key="6">
    <source>
        <dbReference type="ARBA" id="ARBA00022917"/>
    </source>
</evidence>
<protein>
    <recommendedName>
        <fullName evidence="2">leucine--tRNA ligase</fullName>
        <ecNumber evidence="2">6.1.1.4</ecNumber>
    </recommendedName>
    <alternativeName>
        <fullName evidence="8">Leucyl-tRNA synthetase</fullName>
    </alternativeName>
</protein>
<dbReference type="Pfam" id="PF08264">
    <property type="entry name" value="Anticodon_1"/>
    <property type="match status" value="1"/>
</dbReference>
<dbReference type="PANTHER" id="PTHR43740:SF2">
    <property type="entry name" value="LEUCINE--TRNA LIGASE, MITOCHONDRIAL"/>
    <property type="match status" value="1"/>
</dbReference>
<dbReference type="InterPro" id="IPR025709">
    <property type="entry name" value="Leu_tRNA-synth_edit"/>
</dbReference>
<dbReference type="Pfam" id="PF13603">
    <property type="entry name" value="tRNA-synt_1_2"/>
    <property type="match status" value="1"/>
</dbReference>
<dbReference type="SUPFAM" id="SSF47323">
    <property type="entry name" value="Anticodon-binding domain of a subclass of class I aminoacyl-tRNA synthetases"/>
    <property type="match status" value="1"/>
</dbReference>
<dbReference type="InterPro" id="IPR013155">
    <property type="entry name" value="M/V/L/I-tRNA-synth_anticd-bd"/>
</dbReference>
<keyword evidence="7 10" id="KW-0030">Aminoacyl-tRNA synthetase</keyword>
<evidence type="ECO:0000256" key="8">
    <source>
        <dbReference type="ARBA" id="ARBA00030520"/>
    </source>
</evidence>
<evidence type="ECO:0000259" key="12">
    <source>
        <dbReference type="Pfam" id="PF08264"/>
    </source>
</evidence>
<proteinExistence type="inferred from homology"/>
<dbReference type="CDD" id="cd00812">
    <property type="entry name" value="LeuRS_core"/>
    <property type="match status" value="1"/>
</dbReference>
<keyword evidence="16" id="KW-1185">Reference proteome</keyword>
<keyword evidence="5 10" id="KW-0067">ATP-binding</keyword>
<dbReference type="EMBL" id="CABVLU010000001">
    <property type="protein sequence ID" value="VVT46691.1"/>
    <property type="molecule type" value="Genomic_DNA"/>
</dbReference>
<dbReference type="GO" id="GO:0002161">
    <property type="term" value="F:aminoacyl-tRNA deacylase activity"/>
    <property type="evidence" value="ECO:0007669"/>
    <property type="project" value="InterPro"/>
</dbReference>
<dbReference type="Proteomes" id="UP000398389">
    <property type="component" value="Unassembled WGS sequence"/>
</dbReference>
<dbReference type="GO" id="GO:0032543">
    <property type="term" value="P:mitochondrial translation"/>
    <property type="evidence" value="ECO:0007669"/>
    <property type="project" value="TreeGrafter"/>
</dbReference>
<dbReference type="InterPro" id="IPR001412">
    <property type="entry name" value="aa-tRNA-synth_I_CS"/>
</dbReference>
<dbReference type="NCBIfam" id="TIGR00396">
    <property type="entry name" value="leuS_bact"/>
    <property type="match status" value="1"/>
</dbReference>
<evidence type="ECO:0000256" key="7">
    <source>
        <dbReference type="ARBA" id="ARBA00023146"/>
    </source>
</evidence>
<comment type="similarity">
    <text evidence="1 10">Belongs to the class-I aminoacyl-tRNA synthetase family.</text>
</comment>
<organism evidence="15 16">
    <name type="scientific">Magnusiomyces paraingens</name>
    <dbReference type="NCBI Taxonomy" id="2606893"/>
    <lineage>
        <taxon>Eukaryota</taxon>
        <taxon>Fungi</taxon>
        <taxon>Dikarya</taxon>
        <taxon>Ascomycota</taxon>
        <taxon>Saccharomycotina</taxon>
        <taxon>Dipodascomycetes</taxon>
        <taxon>Dipodascales</taxon>
        <taxon>Dipodascaceae</taxon>
        <taxon>Magnusiomyces</taxon>
    </lineage>
</organism>
<dbReference type="PANTHER" id="PTHR43740">
    <property type="entry name" value="LEUCYL-TRNA SYNTHETASE"/>
    <property type="match status" value="1"/>
</dbReference>
<keyword evidence="6 10" id="KW-0648">Protein biosynthesis</keyword>
<comment type="catalytic activity">
    <reaction evidence="9">
        <text>tRNA(Leu) + L-leucine + ATP = L-leucyl-tRNA(Leu) + AMP + diphosphate</text>
        <dbReference type="Rhea" id="RHEA:11688"/>
        <dbReference type="Rhea" id="RHEA-COMP:9613"/>
        <dbReference type="Rhea" id="RHEA-COMP:9622"/>
        <dbReference type="ChEBI" id="CHEBI:30616"/>
        <dbReference type="ChEBI" id="CHEBI:33019"/>
        <dbReference type="ChEBI" id="CHEBI:57427"/>
        <dbReference type="ChEBI" id="CHEBI:78442"/>
        <dbReference type="ChEBI" id="CHEBI:78494"/>
        <dbReference type="ChEBI" id="CHEBI:456215"/>
        <dbReference type="EC" id="6.1.1.4"/>
    </reaction>
</comment>
<dbReference type="GO" id="GO:0005524">
    <property type="term" value="F:ATP binding"/>
    <property type="evidence" value="ECO:0007669"/>
    <property type="project" value="UniProtKB-KW"/>
</dbReference>
<evidence type="ECO:0000256" key="4">
    <source>
        <dbReference type="ARBA" id="ARBA00022741"/>
    </source>
</evidence>
<dbReference type="OrthoDB" id="15954at2759"/>
<keyword evidence="4 10" id="KW-0547">Nucleotide-binding</keyword>
<dbReference type="Gene3D" id="3.40.50.620">
    <property type="entry name" value="HUPs"/>
    <property type="match status" value="2"/>
</dbReference>
<dbReference type="Pfam" id="PF00133">
    <property type="entry name" value="tRNA-synt_1"/>
    <property type="match status" value="1"/>
</dbReference>
<gene>
    <name evidence="15" type="ORF">SAPINGB_P001339</name>
</gene>
<evidence type="ECO:0000256" key="2">
    <source>
        <dbReference type="ARBA" id="ARBA00013164"/>
    </source>
</evidence>
<dbReference type="Gene3D" id="1.10.730.10">
    <property type="entry name" value="Isoleucyl-tRNA Synthetase, Domain 1"/>
    <property type="match status" value="1"/>
</dbReference>
<evidence type="ECO:0000259" key="14">
    <source>
        <dbReference type="Pfam" id="PF13603"/>
    </source>
</evidence>
<dbReference type="GO" id="GO:0006429">
    <property type="term" value="P:leucyl-tRNA aminoacylation"/>
    <property type="evidence" value="ECO:0007669"/>
    <property type="project" value="InterPro"/>
</dbReference>
<dbReference type="HAMAP" id="MF_00049_B">
    <property type="entry name" value="Leu_tRNA_synth_B"/>
    <property type="match status" value="1"/>
</dbReference>
<dbReference type="EC" id="6.1.1.4" evidence="2"/>
<dbReference type="GO" id="GO:0005739">
    <property type="term" value="C:mitochondrion"/>
    <property type="evidence" value="ECO:0007669"/>
    <property type="project" value="TreeGrafter"/>
</dbReference>
<evidence type="ECO:0000256" key="1">
    <source>
        <dbReference type="ARBA" id="ARBA00005594"/>
    </source>
</evidence>
<dbReference type="PROSITE" id="PS00178">
    <property type="entry name" value="AA_TRNA_LIGASE_I"/>
    <property type="match status" value="1"/>
</dbReference>
<feature type="domain" description="Leucyl-tRNA synthetase editing" evidence="14">
    <location>
        <begin position="277"/>
        <end position="459"/>
    </location>
</feature>
<dbReference type="InterPro" id="IPR014729">
    <property type="entry name" value="Rossmann-like_a/b/a_fold"/>
</dbReference>
<dbReference type="InterPro" id="IPR009080">
    <property type="entry name" value="tRNAsynth_Ia_anticodon-bd"/>
</dbReference>
<dbReference type="InterPro" id="IPR002302">
    <property type="entry name" value="Leu-tRNA-ligase"/>
</dbReference>
<accession>A0A5E8B579</accession>
<dbReference type="GO" id="GO:0004823">
    <property type="term" value="F:leucine-tRNA ligase activity"/>
    <property type="evidence" value="ECO:0007669"/>
    <property type="project" value="UniProtKB-EC"/>
</dbReference>
<evidence type="ECO:0000313" key="15">
    <source>
        <dbReference type="EMBL" id="VVT46691.1"/>
    </source>
</evidence>
<dbReference type="Pfam" id="PF09334">
    <property type="entry name" value="tRNA-synt_1g"/>
    <property type="match status" value="1"/>
</dbReference>
<evidence type="ECO:0000256" key="3">
    <source>
        <dbReference type="ARBA" id="ARBA00022598"/>
    </source>
</evidence>
<keyword evidence="3 10" id="KW-0436">Ligase</keyword>
<dbReference type="FunFam" id="1.10.730.10:FF:000002">
    <property type="entry name" value="Leucine--tRNA ligase"/>
    <property type="match status" value="1"/>
</dbReference>
<dbReference type="AlphaFoldDB" id="A0A5E8B579"/>
<reference evidence="15 16" key="1">
    <citation type="submission" date="2019-09" db="EMBL/GenBank/DDBJ databases">
        <authorList>
            <person name="Brejova B."/>
        </authorList>
    </citation>
    <scope>NUCLEOTIDE SEQUENCE [LARGE SCALE GENOMIC DNA]</scope>
</reference>
<evidence type="ECO:0000256" key="10">
    <source>
        <dbReference type="RuleBase" id="RU363035"/>
    </source>
</evidence>
<feature type="domain" description="Methionyl/Valyl/Leucyl/Isoleucyl-tRNA synthetase anticodon-binding" evidence="12">
    <location>
        <begin position="769"/>
        <end position="898"/>
    </location>
</feature>
<evidence type="ECO:0000313" key="16">
    <source>
        <dbReference type="Proteomes" id="UP000398389"/>
    </source>
</evidence>
<evidence type="ECO:0000259" key="11">
    <source>
        <dbReference type="Pfam" id="PF00133"/>
    </source>
</evidence>
<name>A0A5E8B579_9ASCO</name>
<sequence length="942" mass="106268">MLATAYRSIDRKIRTQSALVTVASFPSKLLKPQLNANTFHSASSLFHREKLSTTELDEKWSNIWKKSPSRLEIPHLIDSKTGKPLDREKYYALSMFPYPSGMLHIGHLRVYTISDVLARYRRMNGYNVIHAMGWDAFGLPAENAAIERGIDPETWTLSNIQKMKDQMNIMFADFDWEREIVTCSPDYYKHTQQLFLKLYKAGLAYRKEAVVNWDPIEKTVLANEQVDDEGRSWRSGAIVEKKYLEQWFLGITKYAPELLEDLSILKDWPERVKTMQKNWIGKSQGATIIFPLSTNESLTAFTTRPDTLYAVQYVALSLNHPIVKSIAQTDQDLADFLERAADLPEDTKEGYRLKNVYAANPLNSSKHNLPVFVAPYVLDNYGHGSVMGCPGHDTRDYEFWKQNMPSVSVVETVVPPSNYVPDANSPPIYTGKDGKLNEVSGPYSGMDAREGGKKIIQDLESTNLAKFDVQWRLRDWLISRQRFWGAPIPIIHCDSCGTVPVPDDELPVLLPRGLNGPLNTSPEFVHTHCPSCGGKAKRDTDTMDTFMDSSWYFFRYTDPHNTNEIFDYKKASELMPVDIYVGGIEHAILHLLYSRFISKFLAKNGNWSGGDLNGEPIKRLVTQGMVHGKTTVCPETGKFLRPHEIDYENDDPNKPLVKASQKPALVSYEKMSKSKYNGADPGECIKTHGADATRAHILFQAPVSDVLNWDESQIVGVKRWLSKVSSFTTSLADAITESANKTQNVSEFLATIKGQAYDVKFDKLSKAEQKMWIEIQKLIKSITDSFHDSLSLNTVISDYMKLTNAIQNTFGTGPFDNRSLPVALYALEKLLKVMAPVTPVNASDNWQYLQKALNPELKSSSIFAEAWPQLEAIPGADLGRFSIIINGKRRFVINASKSLAGKEKELMDLVYNSPESKEWLEDKNITKISVSPKGFAVTIVTN</sequence>
<dbReference type="RefSeq" id="XP_031851953.1">
    <property type="nucleotide sequence ID" value="XM_031996062.1"/>
</dbReference>
<dbReference type="PRINTS" id="PR00985">
    <property type="entry name" value="TRNASYNTHLEU"/>
</dbReference>
<feature type="domain" description="Methionyl/Leucyl tRNA synthetase" evidence="13">
    <location>
        <begin position="94"/>
        <end position="227"/>
    </location>
</feature>